<feature type="domain" description="PX" evidence="1">
    <location>
        <begin position="12"/>
        <end position="95"/>
    </location>
</feature>
<sequence length="95" mass="11612">MMESYSTYEFKDNLIIKIIRTNDVKKRFYSYTEYILEFKVLNSQKVLKKRYSDFVTFYDLLKNELLTKFSESLEKISVLPSKKIFGRFNYNFIEE</sequence>
<name>A0A0L7K844_PLAFX</name>
<dbReference type="CDD" id="cd06093">
    <property type="entry name" value="PX_domain"/>
    <property type="match status" value="1"/>
</dbReference>
<dbReference type="InterPro" id="IPR001683">
    <property type="entry name" value="PX_dom"/>
</dbReference>
<dbReference type="Pfam" id="PF00787">
    <property type="entry name" value="PX"/>
    <property type="match status" value="1"/>
</dbReference>
<accession>A0A0L7K844</accession>
<reference evidence="3" key="2">
    <citation type="submission" date="2006-03" db="EMBL/GenBank/DDBJ databases">
        <title>The genome sequence of the Plasmodium falciparum HB3.</title>
        <authorList>
            <consortium name="The Broad Institute Genome Sequencing Platform"/>
            <person name="Birren B."/>
            <person name="Lander E."/>
            <person name="Galagan J."/>
            <person name="Nusbaum C."/>
            <person name="Devon K."/>
            <person name="Henn M."/>
            <person name="Jaffe D."/>
            <person name="Butler J."/>
            <person name="Alvarez P."/>
            <person name="Gnerre S."/>
            <person name="Grabherr M."/>
            <person name="Kleber M."/>
            <person name="Mauceli E."/>
            <person name="Brockman W."/>
            <person name="MacCallum I.A."/>
            <person name="Rounsley S."/>
            <person name="Young S."/>
            <person name="LaButti K."/>
            <person name="Pushparaj V."/>
            <person name="DeCaprio D."/>
            <person name="Crawford M."/>
            <person name="Koehrsen M."/>
            <person name="Engels R."/>
            <person name="Montgomery P."/>
            <person name="Pearson M."/>
            <person name="Howarth C."/>
            <person name="Larson L."/>
            <person name="Luoma S."/>
            <person name="White J."/>
            <person name="Kodira C."/>
            <person name="Zeng Q."/>
            <person name="Oleary S."/>
            <person name="Yandava C."/>
            <person name="Alvarado L."/>
            <person name="Wirth D."/>
            <person name="Volkman S."/>
            <person name="Hartl D."/>
        </authorList>
    </citation>
    <scope>NUCLEOTIDE SEQUENCE [LARGE SCALE GENOMIC DNA]</scope>
</reference>
<evidence type="ECO:0000259" key="1">
    <source>
        <dbReference type="PROSITE" id="PS50195"/>
    </source>
</evidence>
<proteinExistence type="predicted"/>
<dbReference type="PROSITE" id="PS50195">
    <property type="entry name" value="PX"/>
    <property type="match status" value="1"/>
</dbReference>
<dbReference type="SUPFAM" id="SSF64268">
    <property type="entry name" value="PX domain"/>
    <property type="match status" value="1"/>
</dbReference>
<dbReference type="EMBL" id="CH671938">
    <property type="protein sequence ID" value="KOB59477.1"/>
    <property type="molecule type" value="Genomic_DNA"/>
</dbReference>
<dbReference type="AlphaFoldDB" id="A0A0L7K844"/>
<dbReference type="Gene3D" id="3.30.1520.10">
    <property type="entry name" value="Phox-like domain"/>
    <property type="match status" value="1"/>
</dbReference>
<dbReference type="KEGG" id="pfh:PFHG_01237"/>
<gene>
    <name evidence="2" type="ORF">PFHG_01237</name>
</gene>
<organism evidence="2 3">
    <name type="scientific">Plasmodium falciparum (isolate HB3)</name>
    <dbReference type="NCBI Taxonomy" id="137071"/>
    <lineage>
        <taxon>Eukaryota</taxon>
        <taxon>Sar</taxon>
        <taxon>Alveolata</taxon>
        <taxon>Apicomplexa</taxon>
        <taxon>Aconoidasida</taxon>
        <taxon>Haemosporida</taxon>
        <taxon>Plasmodiidae</taxon>
        <taxon>Plasmodium</taxon>
        <taxon>Plasmodium (Laverania)</taxon>
    </lineage>
</organism>
<dbReference type="SMR" id="A0A0L7K844"/>
<dbReference type="GO" id="GO:0035091">
    <property type="term" value="F:phosphatidylinositol binding"/>
    <property type="evidence" value="ECO:0007669"/>
    <property type="project" value="InterPro"/>
</dbReference>
<dbReference type="Proteomes" id="UP000054289">
    <property type="component" value="Unassembled WGS sequence"/>
</dbReference>
<evidence type="ECO:0000313" key="3">
    <source>
        <dbReference type="Proteomes" id="UP000054289"/>
    </source>
</evidence>
<evidence type="ECO:0000313" key="2">
    <source>
        <dbReference type="EMBL" id="KOB59477.1"/>
    </source>
</evidence>
<dbReference type="InterPro" id="IPR036871">
    <property type="entry name" value="PX_dom_sf"/>
</dbReference>
<reference evidence="2 3" key="1">
    <citation type="submission" date="2006-03" db="EMBL/GenBank/DDBJ databases">
        <title>Annotation of Plasmodium falciparum HB3.</title>
        <authorList>
            <consortium name="The Broad Institute Genome Sequencing Platform"/>
            <person name="Volkman S.K."/>
            <person name="Neafsey D.E."/>
            <person name="Dash A.P."/>
            <person name="Chitnis C.E."/>
            <person name="Hartl D.L."/>
            <person name="Young S.K."/>
            <person name="Zeng Q."/>
            <person name="Koehrsen M."/>
            <person name="Alvarado L."/>
            <person name="Berlin A."/>
            <person name="Borenstein D."/>
            <person name="Chapman S.B."/>
            <person name="Chen Z."/>
            <person name="Engels R."/>
            <person name="Freedman E."/>
            <person name="Gellesch M."/>
            <person name="Goldberg J."/>
            <person name="Griggs A."/>
            <person name="Gujja S."/>
            <person name="Heilman E.R."/>
            <person name="Heiman D.I."/>
            <person name="Howarth C."/>
            <person name="Jen D."/>
            <person name="Larson L."/>
            <person name="Mehta T."/>
            <person name="Neiman D."/>
            <person name="Park D."/>
            <person name="Pearson M."/>
            <person name="Roberts A."/>
            <person name="Saif S."/>
            <person name="Shea T."/>
            <person name="Shenoy N."/>
            <person name="Sisk P."/>
            <person name="Stolte C."/>
            <person name="Sykes S."/>
            <person name="Walk T."/>
            <person name="White J."/>
            <person name="Yandava C."/>
            <person name="Haas B."/>
            <person name="Henn M.R."/>
            <person name="Nusbaum C."/>
            <person name="Birren B."/>
        </authorList>
    </citation>
    <scope>NUCLEOTIDE SEQUENCE [LARGE SCALE GENOMIC DNA]</scope>
    <source>
        <strain evidence="2">HB3</strain>
    </source>
</reference>
<protein>
    <recommendedName>
        <fullName evidence="1">PX domain-containing protein</fullName>
    </recommendedName>
</protein>